<evidence type="ECO:0000256" key="4">
    <source>
        <dbReference type="ARBA" id="ARBA00022679"/>
    </source>
</evidence>
<gene>
    <name evidence="7" type="ORF">ACMD2_02708</name>
</gene>
<evidence type="ECO:0000256" key="1">
    <source>
        <dbReference type="ARBA" id="ARBA00004323"/>
    </source>
</evidence>
<sequence length="800" mass="91043">MCIWDHVVGGEQVENVKPQKKLICNFADPRSDVCEMDGDVRIHGNFSSIYFINSFESDTSVTNETWQVKPYARKPDRTLMERIRELTIASSHGPFDAPTCTVNHSIPAVVFATEGYTGNFYHDFTDVLIPLFITSRQFNGEVQFLISQMHIWWVHKYERILKKLSNYEVIDLGKEVIVHCYPHAIVGLHSHKSFSIEPSRAPKNYSMVDFTKFMRTAYALDRDSPISLHENARTNKPRLLIIARNRIRQLVNADEVARMADGLGFEVLIEEASFFRTVGQFAQIVNSCDVMMGVHGAGLTNSIFLPTNGVLMQVVPLMLEGASMLSFGIPAGDMKLKYLQYSISEEESTLIELYPRDHPVLKDPMSLTKQGWGVFSKIYLGLQNVRLNVTRFRPVLLEAMELLSGEQVENVKPQKKLICNFAEPRSDVCEMDGDVRIHGNFSSIYFINSFESDTSVTNETWQVKPYARKHDRTLMERIRELTIASSHDPFDAPTCTVNHSIPAVVFATEGYTGNFYHDFTDVLIPLFITSRQFDGEVQFLISQMHIWWVHKYERIFKKLSNYEVIDLGKEVKVHCYPHAIVGLHSHKPLSIEPSRAPNNYSMVDFAKFMRTAYALDRDSPISLRENPRTNKPRLLIIARNRTRQLVNADEVARMADGLGFEVVIEEASFFRTVAQFAQIVNSCDVMMGVHGAGLTNSIFLPTNGVLIQVVPFGMLEGASMADFGIPAGDMKLKYLQYSISEEESTLIELYPRDHPVLKDPKSLHKQGWSVLSKIYLRQQNVRLNVTRFRPVLVEAMGLLN</sequence>
<dbReference type="InterPro" id="IPR007657">
    <property type="entry name" value="Glycosyltransferase_61"/>
</dbReference>
<dbReference type="Proteomes" id="UP000092600">
    <property type="component" value="Unassembled WGS sequence"/>
</dbReference>
<feature type="domain" description="Glycosyltransferase 61 catalytic" evidence="6">
    <location>
        <begin position="120"/>
        <end position="310"/>
    </location>
</feature>
<evidence type="ECO:0000256" key="5">
    <source>
        <dbReference type="ARBA" id="ARBA00023180"/>
    </source>
</evidence>
<dbReference type="PANTHER" id="PTHR20961">
    <property type="entry name" value="GLYCOSYLTRANSFERASE"/>
    <property type="match status" value="1"/>
</dbReference>
<accession>A0A199VM41</accession>
<name>A0A199VM41_ANACO</name>
<feature type="domain" description="Glycosyltransferase 61 catalytic" evidence="6">
    <location>
        <begin position="515"/>
        <end position="706"/>
    </location>
</feature>
<keyword evidence="5" id="KW-0325">Glycoprotein</keyword>
<dbReference type="Pfam" id="PF04577">
    <property type="entry name" value="Glyco_transf_61"/>
    <property type="match status" value="2"/>
</dbReference>
<protein>
    <submittedName>
        <fullName evidence="7">Protein O-linked-mannose beta-1,4-N-acetylglucosaminyltransferase 2</fullName>
    </submittedName>
</protein>
<comment type="caution">
    <text evidence="7">The sequence shown here is derived from an EMBL/GenBank/DDBJ whole genome shotgun (WGS) entry which is preliminary data.</text>
</comment>
<dbReference type="InterPro" id="IPR049625">
    <property type="entry name" value="Glyco_transf_61_cat"/>
</dbReference>
<evidence type="ECO:0000313" key="8">
    <source>
        <dbReference type="Proteomes" id="UP000092600"/>
    </source>
</evidence>
<evidence type="ECO:0000313" key="7">
    <source>
        <dbReference type="EMBL" id="OAY78247.1"/>
    </source>
</evidence>
<organism evidence="7 8">
    <name type="scientific">Ananas comosus</name>
    <name type="common">Pineapple</name>
    <name type="synonym">Ananas ananas</name>
    <dbReference type="NCBI Taxonomy" id="4615"/>
    <lineage>
        <taxon>Eukaryota</taxon>
        <taxon>Viridiplantae</taxon>
        <taxon>Streptophyta</taxon>
        <taxon>Embryophyta</taxon>
        <taxon>Tracheophyta</taxon>
        <taxon>Spermatophyta</taxon>
        <taxon>Magnoliopsida</taxon>
        <taxon>Liliopsida</taxon>
        <taxon>Poales</taxon>
        <taxon>Bromeliaceae</taxon>
        <taxon>Bromelioideae</taxon>
        <taxon>Ananas</taxon>
    </lineage>
</organism>
<proteinExistence type="predicted"/>
<keyword evidence="3 7" id="KW-0328">Glycosyltransferase</keyword>
<dbReference type="PANTHER" id="PTHR20961:SF5">
    <property type="entry name" value="GLYCOSYLTRANSFERASE-RELATED"/>
    <property type="match status" value="1"/>
</dbReference>
<comment type="subcellular location">
    <subcellularLocation>
        <location evidence="1">Golgi apparatus membrane</location>
        <topology evidence="1">Single-pass type II membrane protein</topology>
    </subcellularLocation>
</comment>
<dbReference type="GO" id="GO:0000139">
    <property type="term" value="C:Golgi membrane"/>
    <property type="evidence" value="ECO:0007669"/>
    <property type="project" value="UniProtKB-SubCell"/>
</dbReference>
<dbReference type="GO" id="GO:0016763">
    <property type="term" value="F:pentosyltransferase activity"/>
    <property type="evidence" value="ECO:0007669"/>
    <property type="project" value="UniProtKB-ARBA"/>
</dbReference>
<evidence type="ECO:0000256" key="3">
    <source>
        <dbReference type="ARBA" id="ARBA00022676"/>
    </source>
</evidence>
<evidence type="ECO:0000259" key="6">
    <source>
        <dbReference type="Pfam" id="PF04577"/>
    </source>
</evidence>
<evidence type="ECO:0000256" key="2">
    <source>
        <dbReference type="ARBA" id="ARBA00004881"/>
    </source>
</evidence>
<dbReference type="EMBL" id="LSRQ01001332">
    <property type="protein sequence ID" value="OAY78247.1"/>
    <property type="molecule type" value="Genomic_DNA"/>
</dbReference>
<reference evidence="7 8" key="1">
    <citation type="journal article" date="2016" name="DNA Res.">
        <title>The draft genome of MD-2 pineapple using hybrid error correction of long reads.</title>
        <authorList>
            <person name="Redwan R.M."/>
            <person name="Saidin A."/>
            <person name="Kumar S.V."/>
        </authorList>
    </citation>
    <scope>NUCLEOTIDE SEQUENCE [LARGE SCALE GENOMIC DNA]</scope>
    <source>
        <strain evidence="8">cv. MD2</strain>
        <tissue evidence="7">Leaf</tissue>
    </source>
</reference>
<dbReference type="AlphaFoldDB" id="A0A199VM41"/>
<comment type="pathway">
    <text evidence="2">Glycan metabolism.</text>
</comment>
<keyword evidence="4 7" id="KW-0808">Transferase</keyword>